<evidence type="ECO:0008006" key="6">
    <source>
        <dbReference type="Google" id="ProtNLM"/>
    </source>
</evidence>
<dbReference type="OrthoDB" id="1078367at2759"/>
<proteinExistence type="predicted"/>
<sequence>MFAATRRVAATRGSTRAFSSTPSRAYDIAKLVLVGRLGKAPELRTTRNGNDYYHYSVATTNYPPPPPGPDGVRPPASTTWHSILSFSAGANNYLKSLQKGSKVFVECSYEVREPDPSADVSSPQGQRQIFLRHESLRLINGPLNHQQDGDADAQRDE</sequence>
<dbReference type="SUPFAM" id="SSF50249">
    <property type="entry name" value="Nucleic acid-binding proteins"/>
    <property type="match status" value="1"/>
</dbReference>
<dbReference type="GO" id="GO:0006264">
    <property type="term" value="P:mitochondrial DNA replication"/>
    <property type="evidence" value="ECO:0007669"/>
    <property type="project" value="TreeGrafter"/>
</dbReference>
<dbReference type="EMBL" id="RWJN01000120">
    <property type="protein sequence ID" value="TCD66819.1"/>
    <property type="molecule type" value="Genomic_DNA"/>
</dbReference>
<dbReference type="PROSITE" id="PS50935">
    <property type="entry name" value="SSB"/>
    <property type="match status" value="1"/>
</dbReference>
<comment type="caution">
    <text evidence="4">The sequence shown here is derived from an EMBL/GenBank/DDBJ whole genome shotgun (WGS) entry which is preliminary data.</text>
</comment>
<dbReference type="GO" id="GO:0042645">
    <property type="term" value="C:mitochondrial nucleoid"/>
    <property type="evidence" value="ECO:0007669"/>
    <property type="project" value="TreeGrafter"/>
</dbReference>
<reference evidence="4 5" key="1">
    <citation type="submission" date="2018-11" db="EMBL/GenBank/DDBJ databases">
        <title>Genome assembly of Steccherinum ochraceum LE-BIN_3174, the white-rot fungus of the Steccherinaceae family (The Residual Polyporoid clade, Polyporales, Basidiomycota).</title>
        <authorList>
            <person name="Fedorova T.V."/>
            <person name="Glazunova O.A."/>
            <person name="Landesman E.O."/>
            <person name="Moiseenko K.V."/>
            <person name="Psurtseva N.V."/>
            <person name="Savinova O.S."/>
            <person name="Shakhova N.V."/>
            <person name="Tyazhelova T.V."/>
            <person name="Vasina D.V."/>
        </authorList>
    </citation>
    <scope>NUCLEOTIDE SEQUENCE [LARGE SCALE GENOMIC DNA]</scope>
    <source>
        <strain evidence="4 5">LE-BIN_3174</strain>
    </source>
</reference>
<evidence type="ECO:0000256" key="3">
    <source>
        <dbReference type="SAM" id="MobiDB-lite"/>
    </source>
</evidence>
<keyword evidence="5" id="KW-1185">Reference proteome</keyword>
<dbReference type="PANTHER" id="PTHR10302:SF0">
    <property type="entry name" value="SINGLE-STRANDED DNA-BINDING PROTEIN, MITOCHONDRIAL"/>
    <property type="match status" value="1"/>
</dbReference>
<evidence type="ECO:0000313" key="4">
    <source>
        <dbReference type="EMBL" id="TCD66819.1"/>
    </source>
</evidence>
<evidence type="ECO:0000313" key="5">
    <source>
        <dbReference type="Proteomes" id="UP000292702"/>
    </source>
</evidence>
<accession>A0A4R0RNI6</accession>
<dbReference type="STRING" id="92696.A0A4R0RNI6"/>
<organism evidence="4 5">
    <name type="scientific">Steccherinum ochraceum</name>
    <dbReference type="NCBI Taxonomy" id="92696"/>
    <lineage>
        <taxon>Eukaryota</taxon>
        <taxon>Fungi</taxon>
        <taxon>Dikarya</taxon>
        <taxon>Basidiomycota</taxon>
        <taxon>Agaricomycotina</taxon>
        <taxon>Agaricomycetes</taxon>
        <taxon>Polyporales</taxon>
        <taxon>Steccherinaceae</taxon>
        <taxon>Steccherinum</taxon>
    </lineage>
</organism>
<dbReference type="InterPro" id="IPR011344">
    <property type="entry name" value="ssDNA-bd"/>
</dbReference>
<dbReference type="InterPro" id="IPR012340">
    <property type="entry name" value="NA-bd_OB-fold"/>
</dbReference>
<dbReference type="PANTHER" id="PTHR10302">
    <property type="entry name" value="SINGLE-STRANDED DNA-BINDING PROTEIN"/>
    <property type="match status" value="1"/>
</dbReference>
<dbReference type="Gene3D" id="2.40.50.140">
    <property type="entry name" value="Nucleic acid-binding proteins"/>
    <property type="match status" value="1"/>
</dbReference>
<keyword evidence="1 2" id="KW-0238">DNA-binding</keyword>
<dbReference type="GO" id="GO:0003697">
    <property type="term" value="F:single-stranded DNA binding"/>
    <property type="evidence" value="ECO:0007669"/>
    <property type="project" value="InterPro"/>
</dbReference>
<dbReference type="Proteomes" id="UP000292702">
    <property type="component" value="Unassembled WGS sequence"/>
</dbReference>
<dbReference type="CDD" id="cd04496">
    <property type="entry name" value="SSB_OBF"/>
    <property type="match status" value="1"/>
</dbReference>
<dbReference type="InterPro" id="IPR000424">
    <property type="entry name" value="Primosome_PriB/ssb"/>
</dbReference>
<gene>
    <name evidence="4" type="ORF">EIP91_000897</name>
</gene>
<evidence type="ECO:0000256" key="1">
    <source>
        <dbReference type="ARBA" id="ARBA00023125"/>
    </source>
</evidence>
<dbReference type="AlphaFoldDB" id="A0A4R0RNI6"/>
<dbReference type="Pfam" id="PF00436">
    <property type="entry name" value="SSB"/>
    <property type="match status" value="1"/>
</dbReference>
<feature type="region of interest" description="Disordered" evidence="3">
    <location>
        <begin position="138"/>
        <end position="157"/>
    </location>
</feature>
<evidence type="ECO:0000256" key="2">
    <source>
        <dbReference type="PROSITE-ProRule" id="PRU00252"/>
    </source>
</evidence>
<protein>
    <recommendedName>
        <fullName evidence="6">SsDNA-binding protein, mitochondrial</fullName>
    </recommendedName>
</protein>
<name>A0A4R0RNI6_9APHY</name>